<feature type="compositionally biased region" description="Polar residues" evidence="1">
    <location>
        <begin position="269"/>
        <end position="279"/>
    </location>
</feature>
<protein>
    <submittedName>
        <fullName evidence="2">Uncharacterized protein</fullName>
    </submittedName>
</protein>
<feature type="region of interest" description="Disordered" evidence="1">
    <location>
        <begin position="94"/>
        <end position="194"/>
    </location>
</feature>
<gene>
    <name evidence="2" type="ORF">Q0N40_07475</name>
</gene>
<dbReference type="KEGG" id="cpsk:Q0N40_07475"/>
<sequence length="313" mass="35061">MPRIRTIKPEFWSSPGVTAMSAPARLTFIGMWNWADDSGKGTYNPRELMGFIFPNDEEMTVADFRLLCAEIRRHVAVRFYDVAGRHYYMIPSWKKHQSRHAKHTGSKLPPPEDGQEIDPANMQVIGTVDESPRDSAESRRNSAACDRESAIGTGEQGNRGTGEQISLGQTSGSTEREPSERVKPRRPKDSPEFTEFWKTYPRKTHKDAARKAFTSACRRAPLEDILAGARRFATDPNLPEKQFIPYPATWLNGGGWDDEPLPSRAPSRQLPQRKTVSEQATEVARQLGLTPEMPGQGSQIIDADIIDQKELGA</sequence>
<dbReference type="EMBL" id="CP137757">
    <property type="protein sequence ID" value="WPF24382.1"/>
    <property type="molecule type" value="Genomic_DNA"/>
</dbReference>
<dbReference type="AlphaFoldDB" id="A0AAU0PYM6"/>
<feature type="compositionally biased region" description="Basic and acidic residues" evidence="1">
    <location>
        <begin position="174"/>
        <end position="191"/>
    </location>
</feature>
<feature type="compositionally biased region" description="Basic residues" evidence="1">
    <location>
        <begin position="94"/>
        <end position="105"/>
    </location>
</feature>
<feature type="compositionally biased region" description="Polar residues" evidence="1">
    <location>
        <begin position="161"/>
        <end position="173"/>
    </location>
</feature>
<dbReference type="Proteomes" id="UP001174314">
    <property type="component" value="Chromosome"/>
</dbReference>
<reference evidence="2 3" key="1">
    <citation type="submission" date="2023-10" db="EMBL/GenBank/DDBJ databases">
        <title>complete genome sequence of Corynebacterium pseudokroppenstedtii P15-C1.</title>
        <authorList>
            <person name="Bruggemann H."/>
            <person name="Poehlein A."/>
        </authorList>
    </citation>
    <scope>NUCLEOTIDE SEQUENCE [LARGE SCALE GENOMIC DNA]</scope>
    <source>
        <strain evidence="2 3">P15_C1</strain>
    </source>
</reference>
<feature type="region of interest" description="Disordered" evidence="1">
    <location>
        <begin position="254"/>
        <end position="279"/>
    </location>
</feature>
<accession>A0AAU0PYM6</accession>
<evidence type="ECO:0000313" key="2">
    <source>
        <dbReference type="EMBL" id="WPF24382.1"/>
    </source>
</evidence>
<evidence type="ECO:0000313" key="3">
    <source>
        <dbReference type="Proteomes" id="UP001174314"/>
    </source>
</evidence>
<name>A0AAU0PYM6_9CORY</name>
<feature type="compositionally biased region" description="Basic and acidic residues" evidence="1">
    <location>
        <begin position="130"/>
        <end position="149"/>
    </location>
</feature>
<proteinExistence type="predicted"/>
<dbReference type="RefSeq" id="WP_236883075.1">
    <property type="nucleotide sequence ID" value="NZ_CP137757.1"/>
</dbReference>
<organism evidence="2 3">
    <name type="scientific">Corynebacterium pseudokroppenstedtii</name>
    <dbReference type="NCBI Taxonomy" id="2804917"/>
    <lineage>
        <taxon>Bacteria</taxon>
        <taxon>Bacillati</taxon>
        <taxon>Actinomycetota</taxon>
        <taxon>Actinomycetes</taxon>
        <taxon>Mycobacteriales</taxon>
        <taxon>Corynebacteriaceae</taxon>
        <taxon>Corynebacterium</taxon>
    </lineage>
</organism>
<evidence type="ECO:0000256" key="1">
    <source>
        <dbReference type="SAM" id="MobiDB-lite"/>
    </source>
</evidence>
<keyword evidence="3" id="KW-1185">Reference proteome</keyword>